<dbReference type="AlphaFoldDB" id="A0A239CRD2"/>
<dbReference type="Proteomes" id="UP000198356">
    <property type="component" value="Unassembled WGS sequence"/>
</dbReference>
<evidence type="ECO:0008006" key="3">
    <source>
        <dbReference type="Google" id="ProtNLM"/>
    </source>
</evidence>
<evidence type="ECO:0000313" key="1">
    <source>
        <dbReference type="EMBL" id="SNS22318.1"/>
    </source>
</evidence>
<proteinExistence type="predicted"/>
<organism evidence="1 2">
    <name type="scientific">Granulicella rosea</name>
    <dbReference type="NCBI Taxonomy" id="474952"/>
    <lineage>
        <taxon>Bacteria</taxon>
        <taxon>Pseudomonadati</taxon>
        <taxon>Acidobacteriota</taxon>
        <taxon>Terriglobia</taxon>
        <taxon>Terriglobales</taxon>
        <taxon>Acidobacteriaceae</taxon>
        <taxon>Granulicella</taxon>
    </lineage>
</organism>
<reference evidence="1 2" key="1">
    <citation type="submission" date="2017-06" db="EMBL/GenBank/DDBJ databases">
        <authorList>
            <person name="Kim H.J."/>
            <person name="Triplett B.A."/>
        </authorList>
    </citation>
    <scope>NUCLEOTIDE SEQUENCE [LARGE SCALE GENOMIC DNA]</scope>
    <source>
        <strain evidence="1 2">DSM 18704</strain>
    </source>
</reference>
<dbReference type="EMBL" id="FZOU01000001">
    <property type="protein sequence ID" value="SNS22318.1"/>
    <property type="molecule type" value="Genomic_DNA"/>
</dbReference>
<name>A0A239CRD2_9BACT</name>
<protein>
    <recommendedName>
        <fullName evidence="3">Prevent-host-death family protein</fullName>
    </recommendedName>
</protein>
<gene>
    <name evidence="1" type="ORF">SAMN05421770_10153</name>
</gene>
<accession>A0A239CRD2</accession>
<sequence>MATTFTGSEIEMEDAMKSAHSGPVYIADKGIYTHVLLTMAEYQKLYGRGKSILELLAMPEGTPEFDFDPPRLSGYPREIDLS</sequence>
<dbReference type="RefSeq" id="WP_245817727.1">
    <property type="nucleotide sequence ID" value="NZ_FZOU01000001.1"/>
</dbReference>
<keyword evidence="2" id="KW-1185">Reference proteome</keyword>
<evidence type="ECO:0000313" key="2">
    <source>
        <dbReference type="Proteomes" id="UP000198356"/>
    </source>
</evidence>